<keyword evidence="3" id="KW-1185">Reference proteome</keyword>
<evidence type="ECO:0000256" key="1">
    <source>
        <dbReference type="SAM" id="Phobius"/>
    </source>
</evidence>
<keyword evidence="1" id="KW-0812">Transmembrane</keyword>
<accession>A0A8J3Q3J5</accession>
<reference evidence="2" key="1">
    <citation type="submission" date="2021-01" db="EMBL/GenBank/DDBJ databases">
        <title>Whole genome shotgun sequence of Rhizocola hellebori NBRC 109834.</title>
        <authorList>
            <person name="Komaki H."/>
            <person name="Tamura T."/>
        </authorList>
    </citation>
    <scope>NUCLEOTIDE SEQUENCE</scope>
    <source>
        <strain evidence="2">NBRC 109834</strain>
    </source>
</reference>
<feature type="transmembrane region" description="Helical" evidence="1">
    <location>
        <begin position="171"/>
        <end position="193"/>
    </location>
</feature>
<sequence>MSQEHQAGSWPGRIGVFVLSGGSIAALLADIFGIASMHLVFWAVSVPSMVLLAVVAVLPRTPVELRDRIRVGAVAGVLGTIGYDLVRVPFAIAGQRLFAPIESYGLLIADANASSALTSGLGWCYHLSNGVTFGIAYCVLMARRAWPWGVLWGLLLESVAVFSPFAARYAIAGQIVPIAIAYGAHVFYGYPVGMVVQNFDRSVAALRWLGKRPVAVILIVSVVAIAGWHRPWEQTSVEREAAALSKRDRPATVVLHDRFTPEWLRVRVGQCILVDNRSANSYRTPFGDVGATSQSVLCFTKPGVHRVRLGTRPYAGGFVYAQD</sequence>
<feature type="transmembrane region" description="Helical" evidence="1">
    <location>
        <begin position="214"/>
        <end position="232"/>
    </location>
</feature>
<feature type="transmembrane region" description="Helical" evidence="1">
    <location>
        <begin position="39"/>
        <end position="58"/>
    </location>
</feature>
<protein>
    <submittedName>
        <fullName evidence="2">Uncharacterized protein</fullName>
    </submittedName>
</protein>
<keyword evidence="1" id="KW-0472">Membrane</keyword>
<evidence type="ECO:0000313" key="3">
    <source>
        <dbReference type="Proteomes" id="UP000612899"/>
    </source>
</evidence>
<dbReference type="RefSeq" id="WP_203906680.1">
    <property type="nucleotide sequence ID" value="NZ_BONY01000004.1"/>
</dbReference>
<keyword evidence="1" id="KW-1133">Transmembrane helix</keyword>
<dbReference type="EMBL" id="BONY01000004">
    <property type="protein sequence ID" value="GIH02736.1"/>
    <property type="molecule type" value="Genomic_DNA"/>
</dbReference>
<feature type="transmembrane region" description="Helical" evidence="1">
    <location>
        <begin position="145"/>
        <end position="165"/>
    </location>
</feature>
<proteinExistence type="predicted"/>
<name>A0A8J3Q3J5_9ACTN</name>
<feature type="transmembrane region" description="Helical" evidence="1">
    <location>
        <begin position="12"/>
        <end position="33"/>
    </location>
</feature>
<evidence type="ECO:0000313" key="2">
    <source>
        <dbReference type="EMBL" id="GIH02736.1"/>
    </source>
</evidence>
<comment type="caution">
    <text evidence="2">The sequence shown here is derived from an EMBL/GenBank/DDBJ whole genome shotgun (WGS) entry which is preliminary data.</text>
</comment>
<dbReference type="Proteomes" id="UP000612899">
    <property type="component" value="Unassembled WGS sequence"/>
</dbReference>
<gene>
    <name evidence="2" type="ORF">Rhe02_08030</name>
</gene>
<dbReference type="AlphaFoldDB" id="A0A8J3Q3J5"/>
<organism evidence="2 3">
    <name type="scientific">Rhizocola hellebori</name>
    <dbReference type="NCBI Taxonomy" id="1392758"/>
    <lineage>
        <taxon>Bacteria</taxon>
        <taxon>Bacillati</taxon>
        <taxon>Actinomycetota</taxon>
        <taxon>Actinomycetes</taxon>
        <taxon>Micromonosporales</taxon>
        <taxon>Micromonosporaceae</taxon>
        <taxon>Rhizocola</taxon>
    </lineage>
</organism>